<sequence length="49" mass="5761">MNSDSEPEWLTECIRMICELFNENSARHFMDRSSEVCAFYSLNNEVVGR</sequence>
<dbReference type="Proteomes" id="UP000036681">
    <property type="component" value="Unplaced"/>
</dbReference>
<accession>A0A0M3HGP0</accession>
<keyword evidence="1" id="KW-1185">Reference proteome</keyword>
<reference evidence="2" key="1">
    <citation type="submission" date="2017-02" db="UniProtKB">
        <authorList>
            <consortium name="WormBaseParasite"/>
        </authorList>
    </citation>
    <scope>IDENTIFICATION</scope>
</reference>
<name>A0A0M3HGP0_ASCLU</name>
<dbReference type="WBParaSite" id="ALUE_0000068501-mRNA-1">
    <property type="protein sequence ID" value="ALUE_0000068501-mRNA-1"/>
    <property type="gene ID" value="ALUE_0000068501"/>
</dbReference>
<proteinExistence type="predicted"/>
<protein>
    <submittedName>
        <fullName evidence="2">GNAT family N-acetyltransferase</fullName>
    </submittedName>
</protein>
<evidence type="ECO:0000313" key="2">
    <source>
        <dbReference type="WBParaSite" id="ALUE_0000068501-mRNA-1"/>
    </source>
</evidence>
<evidence type="ECO:0000313" key="1">
    <source>
        <dbReference type="Proteomes" id="UP000036681"/>
    </source>
</evidence>
<dbReference type="AlphaFoldDB" id="A0A0M3HGP0"/>
<organism evidence="1 2">
    <name type="scientific">Ascaris lumbricoides</name>
    <name type="common">Giant roundworm</name>
    <dbReference type="NCBI Taxonomy" id="6252"/>
    <lineage>
        <taxon>Eukaryota</taxon>
        <taxon>Metazoa</taxon>
        <taxon>Ecdysozoa</taxon>
        <taxon>Nematoda</taxon>
        <taxon>Chromadorea</taxon>
        <taxon>Rhabditida</taxon>
        <taxon>Spirurina</taxon>
        <taxon>Ascaridomorpha</taxon>
        <taxon>Ascaridoidea</taxon>
        <taxon>Ascarididae</taxon>
        <taxon>Ascaris</taxon>
    </lineage>
</organism>